<dbReference type="SUPFAM" id="SSF48371">
    <property type="entry name" value="ARM repeat"/>
    <property type="match status" value="1"/>
</dbReference>
<evidence type="ECO:0000313" key="2">
    <source>
        <dbReference type="EMBL" id="KAG5497631.1"/>
    </source>
</evidence>
<name>A0A836L3R7_9TRYP</name>
<dbReference type="OrthoDB" id="273226at2759"/>
<sequence length="1442" mass="154675">MQWGEVEQVQLRRFLEGFTSPDPVVQTSNLEQLQALSQYPSSLLSTLAIVGDAAASVTVRLSATTVARQLLRCTDRLPLYLSASGDDPTRAVQSIVEALLDAALGGLHSPSSATTTTPLQRATGGLIACLLSALAHTSLVTTATSVLSNLISFLLHRTDPATLIMHDVHEERRWHIVQCWSRCSTLLREICEGPLSTSKVLREWVGGQESQSLALCSLFSQLLQLLEEQMGMEWAASGAAARLSALWLEDTLTAFQTCIDSGVLPCGASYLLNAPTSDCPTTSSAADRSSTGPGDGPSAQALRTVCAAVHRVQSSAQGLILRRVLGTLAYSTDERTDGPLLRERVVVTAPFVALSMRYMADAVALETIEALHDVFHTAATPLLASFCRAVRRAQLQYDGAGEPDSAHAAVLACIHYITEWLHAESTRLSTPSIRPAGYPAHPSMTSAPTVDCASCLYSMLIDAATLPTSIAEALEEHTTVRADSASDLLARSVAGRRRGPRSHRTQEACDGQVCISAEPPKENRNSVTALKEAQRDKQDAVVLADMLEVELPDNGTLRQAVAWCAVALSCHQMWMMAVAPLVVRFTATPLQGNLAAACAMESTLFVSNELLDSVIADDKVSASIAASTPQLPEQNLVSHALCVLSLLSPRTEDGAGTRPPFFVCIQAVRYIGRLLVGFLDAWEYTLGAGHANQSSFRLLERTRTVMAPTGGLDRLLALVLGRLTTESSKATQVECVKTLDAALTACLKVMEHLVRSPMNGGDKSDLEEESLDSTSCLSGDTSAGDGEEDEAGHPFGDEPFERARVFCQSFGITPDLRIVADVLHLVSSHLPSFQWSVREAVYHLLSQVLPLLWRTAPLVDSLFPKRADGTGLEAAAASSARIVTVHALEAMAQHYSTLLSASSVSDNASPMLEMATLLMSMADVTSAMDGGTLGVVVPWILQVAHHMLSVYARFLTSRAYSDHSPMADRAGEIVNMTDMCMVSLDLVSCVCDGAIDRDALLEQQLRPDGAGEAFRTMDARLMALAESLLLPIATSDIKGDGTPSSDSGCEALPNRCMALLGVCQSLSDHPTNASTESNSVSANGAVADEASYPLDEFGEVRRACFAIVYDCIFLAAYPSSLFRPLDVAVAPSTGSVSGPICLSDSLGRDLFALCMREVLPCTNSSLPNRHTQFMDHPRCISAHNVAASDAWLCLGSLLSLWDQQHWRTRFTAPNGVGLTCEGESGPRSVFYMCEPESLIELHSHCLLTLNGLLSRLQDKSATIASSMRLNMTTAACGLALLLCCNPGHSHTNPGVLAPLCPLSFANISAVFSVTSSNRIQSYAADASSGDLTGINEAAHVLWCLGRLWQEAVQPLPHDALCAFLRSHGREIAKTISWWTRCVFGAKKQVPPAEPSALVSHTFWESLLELWRPVAHTLVQATRENALSLAKAQLSTLGRLVQL</sequence>
<comment type="caution">
    <text evidence="2">The sequence shown here is derived from an EMBL/GenBank/DDBJ whole genome shotgun (WGS) entry which is preliminary data.</text>
</comment>
<evidence type="ECO:0000256" key="1">
    <source>
        <dbReference type="SAM" id="MobiDB-lite"/>
    </source>
</evidence>
<gene>
    <name evidence="2" type="ORF">JKF63_03896</name>
</gene>
<accession>A0A836L3R7</accession>
<evidence type="ECO:0000313" key="3">
    <source>
        <dbReference type="Proteomes" id="UP000674318"/>
    </source>
</evidence>
<keyword evidence="3" id="KW-1185">Reference proteome</keyword>
<dbReference type="GeneID" id="94289970"/>
<proteinExistence type="predicted"/>
<dbReference type="KEGG" id="phet:94289970"/>
<dbReference type="Proteomes" id="UP000674318">
    <property type="component" value="Unassembled WGS sequence"/>
</dbReference>
<feature type="region of interest" description="Disordered" evidence="1">
    <location>
        <begin position="758"/>
        <end position="796"/>
    </location>
</feature>
<dbReference type="EMBL" id="JAFJZO010000031">
    <property type="protein sequence ID" value="KAG5497631.1"/>
    <property type="molecule type" value="Genomic_DNA"/>
</dbReference>
<protein>
    <submittedName>
        <fullName evidence="2">Uncharacterized protein</fullName>
    </submittedName>
</protein>
<organism evidence="2 3">
    <name type="scientific">Porcisia hertigi</name>
    <dbReference type="NCBI Taxonomy" id="2761500"/>
    <lineage>
        <taxon>Eukaryota</taxon>
        <taxon>Discoba</taxon>
        <taxon>Euglenozoa</taxon>
        <taxon>Kinetoplastea</taxon>
        <taxon>Metakinetoplastina</taxon>
        <taxon>Trypanosomatida</taxon>
        <taxon>Trypanosomatidae</taxon>
        <taxon>Leishmaniinae</taxon>
        <taxon>Porcisia</taxon>
    </lineage>
</organism>
<reference evidence="2 3" key="1">
    <citation type="submission" date="2021-02" db="EMBL/GenBank/DDBJ databases">
        <title>Porcisia hertigi Genome sequencing and assembly.</title>
        <authorList>
            <person name="Almutairi H."/>
            <person name="Gatherer D."/>
        </authorList>
    </citation>
    <scope>NUCLEOTIDE SEQUENCE [LARGE SCALE GENOMIC DNA]</scope>
    <source>
        <strain evidence="2 3">C119</strain>
    </source>
</reference>
<dbReference type="RefSeq" id="XP_067755099.1">
    <property type="nucleotide sequence ID" value="XM_067899893.1"/>
</dbReference>
<dbReference type="InterPro" id="IPR016024">
    <property type="entry name" value="ARM-type_fold"/>
</dbReference>